<reference evidence="11" key="1">
    <citation type="submission" date="2016-04" db="EMBL/GenBank/DDBJ databases">
        <authorList>
            <person name="Evans L.H."/>
            <person name="Alamgir A."/>
            <person name="Owens N."/>
            <person name="Weber N.D."/>
            <person name="Virtaneva K."/>
            <person name="Barbian K."/>
            <person name="Babar A."/>
            <person name="Rosenke K."/>
        </authorList>
    </citation>
    <scope>NUCLEOTIDE SEQUENCE</scope>
    <source>
        <strain evidence="11">86</strain>
    </source>
</reference>
<comment type="similarity">
    <text evidence="3 9">Belongs to the class-II pyridoxal-phosphate-dependent aminotransferase family. Histidinol-phosphate aminotransferase subfamily.</text>
</comment>
<evidence type="ECO:0000256" key="4">
    <source>
        <dbReference type="ARBA" id="ARBA00011738"/>
    </source>
</evidence>
<dbReference type="EMBL" id="FLUO01000001">
    <property type="protein sequence ID" value="SBW02970.1"/>
    <property type="molecule type" value="Genomic_DNA"/>
</dbReference>
<dbReference type="SUPFAM" id="SSF53383">
    <property type="entry name" value="PLP-dependent transferases"/>
    <property type="match status" value="1"/>
</dbReference>
<comment type="pathway">
    <text evidence="2 9">Amino-acid biosynthesis; L-histidine biosynthesis; L-histidine from 5-phospho-alpha-D-ribose 1-diphosphate: step 7/9.</text>
</comment>
<dbReference type="Gene3D" id="3.90.1150.10">
    <property type="entry name" value="Aspartate Aminotransferase, domain 1"/>
    <property type="match status" value="1"/>
</dbReference>
<keyword evidence="9" id="KW-0368">Histidine biosynthesis</keyword>
<accession>A0A212JU62</accession>
<comment type="cofactor">
    <cofactor evidence="1 9">
        <name>pyridoxal 5'-phosphate</name>
        <dbReference type="ChEBI" id="CHEBI:597326"/>
    </cofactor>
</comment>
<keyword evidence="6 9" id="KW-0808">Transferase</keyword>
<evidence type="ECO:0000259" key="10">
    <source>
        <dbReference type="Pfam" id="PF00155"/>
    </source>
</evidence>
<comment type="catalytic activity">
    <reaction evidence="8 9">
        <text>L-histidinol phosphate + 2-oxoglutarate = 3-(imidazol-4-yl)-2-oxopropyl phosphate + L-glutamate</text>
        <dbReference type="Rhea" id="RHEA:23744"/>
        <dbReference type="ChEBI" id="CHEBI:16810"/>
        <dbReference type="ChEBI" id="CHEBI:29985"/>
        <dbReference type="ChEBI" id="CHEBI:57766"/>
        <dbReference type="ChEBI" id="CHEBI:57980"/>
        <dbReference type="EC" id="2.6.1.9"/>
    </reaction>
</comment>
<dbReference type="GO" id="GO:0030170">
    <property type="term" value="F:pyridoxal phosphate binding"/>
    <property type="evidence" value="ECO:0007669"/>
    <property type="project" value="InterPro"/>
</dbReference>
<feature type="modified residue" description="N6-(pyridoxal phosphate)lysine" evidence="9">
    <location>
        <position position="220"/>
    </location>
</feature>
<dbReference type="InterPro" id="IPR050106">
    <property type="entry name" value="HistidinolP_aminotransfase"/>
</dbReference>
<dbReference type="InterPro" id="IPR015421">
    <property type="entry name" value="PyrdxlP-dep_Trfase_major"/>
</dbReference>
<dbReference type="Gene3D" id="3.40.640.10">
    <property type="entry name" value="Type I PLP-dependent aspartate aminotransferase-like (Major domain)"/>
    <property type="match status" value="1"/>
</dbReference>
<dbReference type="UniPathway" id="UPA00031">
    <property type="reaction ID" value="UER00012"/>
</dbReference>
<evidence type="ECO:0000256" key="5">
    <source>
        <dbReference type="ARBA" id="ARBA00022576"/>
    </source>
</evidence>
<dbReference type="GO" id="GO:0004400">
    <property type="term" value="F:histidinol-phosphate transaminase activity"/>
    <property type="evidence" value="ECO:0007669"/>
    <property type="project" value="UniProtKB-UniRule"/>
</dbReference>
<dbReference type="InterPro" id="IPR015424">
    <property type="entry name" value="PyrdxlP-dep_Trfase"/>
</dbReference>
<dbReference type="CDD" id="cd00609">
    <property type="entry name" value="AAT_like"/>
    <property type="match status" value="1"/>
</dbReference>
<dbReference type="NCBIfam" id="TIGR01141">
    <property type="entry name" value="hisC"/>
    <property type="match status" value="1"/>
</dbReference>
<evidence type="ECO:0000256" key="6">
    <source>
        <dbReference type="ARBA" id="ARBA00022679"/>
    </source>
</evidence>
<protein>
    <recommendedName>
        <fullName evidence="9">Histidinol-phosphate aminotransferase</fullName>
        <ecNumber evidence="9">2.6.1.9</ecNumber>
    </recommendedName>
    <alternativeName>
        <fullName evidence="9">Imidazole acetol-phosphate transaminase</fullName>
    </alternativeName>
</protein>
<proteinExistence type="inferred from homology"/>
<evidence type="ECO:0000313" key="11">
    <source>
        <dbReference type="EMBL" id="SBW02970.1"/>
    </source>
</evidence>
<evidence type="ECO:0000256" key="3">
    <source>
        <dbReference type="ARBA" id="ARBA00007970"/>
    </source>
</evidence>
<feature type="domain" description="Aminotransferase class I/classII large" evidence="10">
    <location>
        <begin position="28"/>
        <end position="352"/>
    </location>
</feature>
<keyword evidence="5 9" id="KW-0032">Aminotransferase</keyword>
<dbReference type="PANTHER" id="PTHR43643:SF3">
    <property type="entry name" value="HISTIDINOL-PHOSPHATE AMINOTRANSFERASE"/>
    <property type="match status" value="1"/>
</dbReference>
<name>A0A212JU62_9PROT</name>
<dbReference type="EC" id="2.6.1.9" evidence="9"/>
<gene>
    <name evidence="9 11" type="primary">hisC</name>
    <name evidence="11" type="ORF">KL86APRO_11665</name>
</gene>
<evidence type="ECO:0000256" key="2">
    <source>
        <dbReference type="ARBA" id="ARBA00005011"/>
    </source>
</evidence>
<dbReference type="InterPro" id="IPR004839">
    <property type="entry name" value="Aminotransferase_I/II_large"/>
</dbReference>
<organism evidence="11">
    <name type="scientific">uncultured Alphaproteobacteria bacterium</name>
    <dbReference type="NCBI Taxonomy" id="91750"/>
    <lineage>
        <taxon>Bacteria</taxon>
        <taxon>Pseudomonadati</taxon>
        <taxon>Pseudomonadota</taxon>
        <taxon>Alphaproteobacteria</taxon>
        <taxon>environmental samples</taxon>
    </lineage>
</organism>
<dbReference type="Pfam" id="PF00155">
    <property type="entry name" value="Aminotran_1_2"/>
    <property type="match status" value="1"/>
</dbReference>
<dbReference type="AlphaFoldDB" id="A0A212JU62"/>
<keyword evidence="7 9" id="KW-0663">Pyridoxal phosphate</keyword>
<sequence>MTAPIPRPGILDIMPYQGGRSKLDGVAHVAKLSSNEGALGASPRARAAYQAVAAELHRYPDGGCVALRAALGRRFGLDPARIVCGAGSDELIGLLVHAYAGPGDEVLYPEYGFAMYPIYARANGATPVKAPETDLTVDVDALLAAVTPKTRIVFVANPSNPTGTVLPTSEIRRLRDGLRPDILLVLDAAYAEFVTRNDYSPGVELVDAGDNTVMCRTFSKIFGMGALRLGWCYAPAAIADVLNRTRSPFNVSAAAQAAGVAALEDTAFFDLCLAHNRMWLPWLSEQIVALGLGVTPSATNFLLVHFPAGDVPKAEAALAEQAVLVRAVAGYGLPNALRITVGTEDENRRVVAGLTAYREGAA</sequence>
<dbReference type="InterPro" id="IPR005861">
    <property type="entry name" value="HisP_aminotrans"/>
</dbReference>
<evidence type="ECO:0000256" key="9">
    <source>
        <dbReference type="HAMAP-Rule" id="MF_01023"/>
    </source>
</evidence>
<comment type="subunit">
    <text evidence="4 9">Homodimer.</text>
</comment>
<dbReference type="PANTHER" id="PTHR43643">
    <property type="entry name" value="HISTIDINOL-PHOSPHATE AMINOTRANSFERASE 2"/>
    <property type="match status" value="1"/>
</dbReference>
<dbReference type="GO" id="GO:0000105">
    <property type="term" value="P:L-histidine biosynthetic process"/>
    <property type="evidence" value="ECO:0007669"/>
    <property type="project" value="UniProtKB-UniRule"/>
</dbReference>
<keyword evidence="9" id="KW-0028">Amino-acid biosynthesis</keyword>
<dbReference type="InterPro" id="IPR015422">
    <property type="entry name" value="PyrdxlP-dep_Trfase_small"/>
</dbReference>
<evidence type="ECO:0000256" key="7">
    <source>
        <dbReference type="ARBA" id="ARBA00022898"/>
    </source>
</evidence>
<dbReference type="HAMAP" id="MF_01023">
    <property type="entry name" value="HisC_aminotrans_2"/>
    <property type="match status" value="1"/>
</dbReference>
<evidence type="ECO:0000256" key="8">
    <source>
        <dbReference type="ARBA" id="ARBA00047481"/>
    </source>
</evidence>
<evidence type="ECO:0000256" key="1">
    <source>
        <dbReference type="ARBA" id="ARBA00001933"/>
    </source>
</evidence>